<organism evidence="2 3">
    <name type="scientific">Xylaria hypoxylon</name>
    <dbReference type="NCBI Taxonomy" id="37992"/>
    <lineage>
        <taxon>Eukaryota</taxon>
        <taxon>Fungi</taxon>
        <taxon>Dikarya</taxon>
        <taxon>Ascomycota</taxon>
        <taxon>Pezizomycotina</taxon>
        <taxon>Sordariomycetes</taxon>
        <taxon>Xylariomycetidae</taxon>
        <taxon>Xylariales</taxon>
        <taxon>Xylariaceae</taxon>
        <taxon>Xylaria</taxon>
    </lineage>
</organism>
<feature type="compositionally biased region" description="Basic and acidic residues" evidence="1">
    <location>
        <begin position="316"/>
        <end position="362"/>
    </location>
</feature>
<sequence>MLDENLPTFYFKQPSDGSLSTNIYFTQNGAEPTAEYTLQKLNPNLPQAKNKYAIALGDASAQGVIFAEVLIEPEFQQPSLSAAEIRAHNGVPPAPAPITPESFTVQLYNPDQQVVIKGEKSMWMGKESFDFEIPQQTFRVPSVSQIDRQQSDPVANTLTPKTMFKWKRESKFSKDMTCYMTGRSVGGKKSKEPDITVALYKHGREKAVTIYEPNLQRIEVEDRKGFEIVLLLGAEVIREIYLTPSRDSFNVGGAPPSKRKNSRPPTHSPGSPNPDIYTMTPGIGFSAPPRVNSPITQQPIPPQAGEVRRPQTISSQDERERERRDKAEQKRIKKMVEDEERERRNREAAVEKETERLRKEFGMEGQNFGPKPNLPPRPGPNVSSNAGPSHPTLHLQTPVLPTRPFSAGPRPHGAGHSSWFSGPSIGPGMALPQFFGPPQPQSQTKPGRRRGGSGDGKIQKKKSTFF</sequence>
<dbReference type="AlphaFoldDB" id="A0A4Z0YFQ4"/>
<keyword evidence="3" id="KW-1185">Reference proteome</keyword>
<dbReference type="EMBL" id="SKBN01000111">
    <property type="protein sequence ID" value="TGJ82924.1"/>
    <property type="molecule type" value="Genomic_DNA"/>
</dbReference>
<feature type="region of interest" description="Disordered" evidence="1">
    <location>
        <begin position="246"/>
        <end position="466"/>
    </location>
</feature>
<evidence type="ECO:0000313" key="2">
    <source>
        <dbReference type="EMBL" id="TGJ82924.1"/>
    </source>
</evidence>
<dbReference type="Proteomes" id="UP000297716">
    <property type="component" value="Unassembled WGS sequence"/>
</dbReference>
<dbReference type="STRING" id="37992.A0A4Z0YFQ4"/>
<evidence type="ECO:0000313" key="3">
    <source>
        <dbReference type="Proteomes" id="UP000297716"/>
    </source>
</evidence>
<dbReference type="OrthoDB" id="3357341at2759"/>
<name>A0A4Z0YFQ4_9PEZI</name>
<gene>
    <name evidence="2" type="ORF">E0Z10_g5864</name>
</gene>
<evidence type="ECO:0000256" key="1">
    <source>
        <dbReference type="SAM" id="MobiDB-lite"/>
    </source>
</evidence>
<proteinExistence type="predicted"/>
<accession>A0A4Z0YFQ4</accession>
<protein>
    <submittedName>
        <fullName evidence="2">Uncharacterized protein</fullName>
    </submittedName>
</protein>
<comment type="caution">
    <text evidence="2">The sequence shown here is derived from an EMBL/GenBank/DDBJ whole genome shotgun (WGS) entry which is preliminary data.</text>
</comment>
<reference evidence="2 3" key="1">
    <citation type="submission" date="2019-03" db="EMBL/GenBank/DDBJ databases">
        <title>Draft genome sequence of Xylaria hypoxylon DSM 108379, a ubiquitous saprotrophic-parasitic fungi on hardwood.</title>
        <authorList>
            <person name="Buettner E."/>
            <person name="Leonhardt S."/>
            <person name="Gebauer A.M."/>
            <person name="Liers C."/>
            <person name="Hofrichter M."/>
            <person name="Kellner H."/>
        </authorList>
    </citation>
    <scope>NUCLEOTIDE SEQUENCE [LARGE SCALE GENOMIC DNA]</scope>
    <source>
        <strain evidence="2 3">DSM 108379</strain>
    </source>
</reference>